<dbReference type="Gene3D" id="3.60.10.10">
    <property type="entry name" value="Endonuclease/exonuclease/phosphatase"/>
    <property type="match status" value="1"/>
</dbReference>
<dbReference type="PANTHER" id="PTHR33710:SF71">
    <property type="entry name" value="ENDONUCLEASE_EXONUCLEASE_PHOSPHATASE DOMAIN-CONTAINING PROTEIN"/>
    <property type="match status" value="1"/>
</dbReference>
<sequence>MICLAWNCRGLGSPGAENALKGVIQIERPHFVFLSETKLKDKEWESTRRKVRLRDFICVDCEGEGRHRKGGLTMFWDNDVTLDFLSSSQNHMDFIVRLEGGRDWRLTGVYGFPEEERKAETWNLLVILCRESELPLVCMGDFNGILSHDEKVGGIPKHQREIDGFRSAIGRCSLRDIHFEGFPFTWMNNRVEGENVHERLDRVLVSETLFDRYPCSIVEHLPQRLSDHLPIKLRVQEQVLVTQGRRRRRKGFRVEKEWLRED</sequence>
<evidence type="ECO:0000313" key="2">
    <source>
        <dbReference type="Proteomes" id="UP000813463"/>
    </source>
</evidence>
<dbReference type="Proteomes" id="UP000813463">
    <property type="component" value="Chromosome 5"/>
</dbReference>
<dbReference type="PANTHER" id="PTHR33710">
    <property type="entry name" value="BNAC02G09200D PROTEIN"/>
    <property type="match status" value="1"/>
</dbReference>
<dbReference type="OrthoDB" id="1001388at2759"/>
<feature type="domain" description="Endonuclease/exonuclease/phosphatase" evidence="1">
    <location>
        <begin position="5"/>
        <end position="228"/>
    </location>
</feature>
<reference evidence="2" key="1">
    <citation type="journal article" date="2021" name="Nat. Commun.">
        <title>Genomic analyses provide insights into spinach domestication and the genetic basis of agronomic traits.</title>
        <authorList>
            <person name="Cai X."/>
            <person name="Sun X."/>
            <person name="Xu C."/>
            <person name="Sun H."/>
            <person name="Wang X."/>
            <person name="Ge C."/>
            <person name="Zhang Z."/>
            <person name="Wang Q."/>
            <person name="Fei Z."/>
            <person name="Jiao C."/>
            <person name="Wang Q."/>
        </authorList>
    </citation>
    <scope>NUCLEOTIDE SEQUENCE [LARGE SCALE GENOMIC DNA]</scope>
    <source>
        <strain evidence="2">cv. Varoflay</strain>
    </source>
</reference>
<dbReference type="GeneID" id="110790846"/>
<dbReference type="KEGG" id="soe:110790846"/>
<dbReference type="Pfam" id="PF03372">
    <property type="entry name" value="Exo_endo_phos"/>
    <property type="match status" value="1"/>
</dbReference>
<evidence type="ECO:0000259" key="1">
    <source>
        <dbReference type="Pfam" id="PF03372"/>
    </source>
</evidence>
<dbReference type="SUPFAM" id="SSF56219">
    <property type="entry name" value="DNase I-like"/>
    <property type="match status" value="1"/>
</dbReference>
<protein>
    <recommendedName>
        <fullName evidence="1">Endonuclease/exonuclease/phosphatase domain-containing protein</fullName>
    </recommendedName>
</protein>
<accession>A0A9R0INE8</accession>
<keyword evidence="2" id="KW-1185">Reference proteome</keyword>
<evidence type="ECO:0000313" key="3">
    <source>
        <dbReference type="RefSeq" id="XP_021851299.1"/>
    </source>
</evidence>
<name>A0A9R0INE8_SPIOL</name>
<dbReference type="RefSeq" id="XP_021851299.1">
    <property type="nucleotide sequence ID" value="XM_021995607.2"/>
</dbReference>
<reference evidence="3" key="2">
    <citation type="submission" date="2025-08" db="UniProtKB">
        <authorList>
            <consortium name="RefSeq"/>
        </authorList>
    </citation>
    <scope>IDENTIFICATION</scope>
    <source>
        <tissue evidence="3">Leaf</tissue>
    </source>
</reference>
<dbReference type="InterPro" id="IPR036691">
    <property type="entry name" value="Endo/exonu/phosph_ase_sf"/>
</dbReference>
<dbReference type="InterPro" id="IPR005135">
    <property type="entry name" value="Endo/exonuclease/phosphatase"/>
</dbReference>
<dbReference type="GO" id="GO:0003824">
    <property type="term" value="F:catalytic activity"/>
    <property type="evidence" value="ECO:0007669"/>
    <property type="project" value="InterPro"/>
</dbReference>
<gene>
    <name evidence="3" type="primary">LOC110790846</name>
</gene>
<dbReference type="AlphaFoldDB" id="A0A9R0INE8"/>
<proteinExistence type="predicted"/>
<organism evidence="2 3">
    <name type="scientific">Spinacia oleracea</name>
    <name type="common">Spinach</name>
    <dbReference type="NCBI Taxonomy" id="3562"/>
    <lineage>
        <taxon>Eukaryota</taxon>
        <taxon>Viridiplantae</taxon>
        <taxon>Streptophyta</taxon>
        <taxon>Embryophyta</taxon>
        <taxon>Tracheophyta</taxon>
        <taxon>Spermatophyta</taxon>
        <taxon>Magnoliopsida</taxon>
        <taxon>eudicotyledons</taxon>
        <taxon>Gunneridae</taxon>
        <taxon>Pentapetalae</taxon>
        <taxon>Caryophyllales</taxon>
        <taxon>Chenopodiaceae</taxon>
        <taxon>Chenopodioideae</taxon>
        <taxon>Anserineae</taxon>
        <taxon>Spinacia</taxon>
    </lineage>
</organism>